<dbReference type="RefSeq" id="WP_207381149.1">
    <property type="nucleotide sequence ID" value="NZ_CP071502.1"/>
</dbReference>
<evidence type="ECO:0000313" key="3">
    <source>
        <dbReference type="Proteomes" id="UP000663207"/>
    </source>
</evidence>
<organism evidence="2 3">
    <name type="scientific">Shewanella sedimentimangrovi</name>
    <dbReference type="NCBI Taxonomy" id="2814293"/>
    <lineage>
        <taxon>Bacteria</taxon>
        <taxon>Pseudomonadati</taxon>
        <taxon>Pseudomonadota</taxon>
        <taxon>Gammaproteobacteria</taxon>
        <taxon>Alteromonadales</taxon>
        <taxon>Shewanellaceae</taxon>
        <taxon>Shewanella</taxon>
    </lineage>
</organism>
<feature type="chain" id="PRO_5045776897" description="Lipoprotein SmpA/OmlA domain-containing protein" evidence="1">
    <location>
        <begin position="18"/>
        <end position="123"/>
    </location>
</feature>
<name>A0ABX7R2D4_9GAMM</name>
<gene>
    <name evidence="2" type="ORF">JYB85_03905</name>
</gene>
<accession>A0ABX7R2D4</accession>
<keyword evidence="1" id="KW-0732">Signal</keyword>
<evidence type="ECO:0000256" key="1">
    <source>
        <dbReference type="SAM" id="SignalP"/>
    </source>
</evidence>
<dbReference type="EMBL" id="CP071502">
    <property type="protein sequence ID" value="QSX37994.1"/>
    <property type="molecule type" value="Genomic_DNA"/>
</dbReference>
<protein>
    <recommendedName>
        <fullName evidence="4">Lipoprotein SmpA/OmlA domain-containing protein</fullName>
    </recommendedName>
</protein>
<evidence type="ECO:0008006" key="4">
    <source>
        <dbReference type="Google" id="ProtNLM"/>
    </source>
</evidence>
<dbReference type="PROSITE" id="PS51257">
    <property type="entry name" value="PROKAR_LIPOPROTEIN"/>
    <property type="match status" value="1"/>
</dbReference>
<feature type="signal peptide" evidence="1">
    <location>
        <begin position="1"/>
        <end position="17"/>
    </location>
</feature>
<sequence length="123" mass="13356">MKIIGIFAALITLSACTYTSNMNVGTNFSSEQVAKIAKGKTAEADLVNLFGQPQVKTVINETDVKWIYSYTEGIASAQAFTMKTTSDFTTHTLDILLRNGVVVNFAETHAPTNMTINTQSSIK</sequence>
<proteinExistence type="predicted"/>
<keyword evidence="3" id="KW-1185">Reference proteome</keyword>
<reference evidence="2 3" key="1">
    <citation type="submission" date="2021-03" db="EMBL/GenBank/DDBJ databases">
        <title>Novel species identification of genus Shewanella.</title>
        <authorList>
            <person name="Liu G."/>
            <person name="Zhang Q."/>
        </authorList>
    </citation>
    <scope>NUCLEOTIDE SEQUENCE [LARGE SCALE GENOMIC DNA]</scope>
    <source>
        <strain evidence="2 3">FJAT-52962</strain>
    </source>
</reference>
<dbReference type="Proteomes" id="UP000663207">
    <property type="component" value="Chromosome"/>
</dbReference>
<evidence type="ECO:0000313" key="2">
    <source>
        <dbReference type="EMBL" id="QSX37994.1"/>
    </source>
</evidence>